<dbReference type="OrthoDB" id="2232752at2759"/>
<organism evidence="1 2">
    <name type="scientific">Parasitella parasitica</name>
    <dbReference type="NCBI Taxonomy" id="35722"/>
    <lineage>
        <taxon>Eukaryota</taxon>
        <taxon>Fungi</taxon>
        <taxon>Fungi incertae sedis</taxon>
        <taxon>Mucoromycota</taxon>
        <taxon>Mucoromycotina</taxon>
        <taxon>Mucoromycetes</taxon>
        <taxon>Mucorales</taxon>
        <taxon>Mucorineae</taxon>
        <taxon>Mucoraceae</taxon>
        <taxon>Parasitella</taxon>
    </lineage>
</organism>
<dbReference type="AlphaFoldDB" id="A0A0B7ND10"/>
<reference evidence="1 2" key="1">
    <citation type="submission" date="2014-09" db="EMBL/GenBank/DDBJ databases">
        <authorList>
            <person name="Ellenberger Sabrina"/>
        </authorList>
    </citation>
    <scope>NUCLEOTIDE SEQUENCE [LARGE SCALE GENOMIC DNA]</scope>
    <source>
        <strain evidence="1 2">CBS 412.66</strain>
    </source>
</reference>
<gene>
    <name evidence="1" type="primary">PARPA_10672.1 scaffold 41626</name>
</gene>
<dbReference type="STRING" id="35722.A0A0B7ND10"/>
<evidence type="ECO:0000313" key="1">
    <source>
        <dbReference type="EMBL" id="CEP16406.1"/>
    </source>
</evidence>
<dbReference type="EMBL" id="LN733147">
    <property type="protein sequence ID" value="CEP16406.1"/>
    <property type="molecule type" value="Genomic_DNA"/>
</dbReference>
<name>A0A0B7ND10_9FUNG</name>
<dbReference type="Proteomes" id="UP000054107">
    <property type="component" value="Unassembled WGS sequence"/>
</dbReference>
<protein>
    <submittedName>
        <fullName evidence="1">Uncharacterized protein</fullName>
    </submittedName>
</protein>
<sequence length="399" mass="45144">MVHQETCNNVSFVTGSLNPTSPRFIGLKLLSSAIPISDDVVSRTSRMSIDPDLFKVVKAASINVEHARVKEAESLLDKHATSSELQETRQAVIEAEKRMIHIKSLLDHTRNQSVSESHHHHVERTETDNVSSVFTEKIVVRDLPLFDLVNDDTKATFKGQFNSVAQFFKDFETMFRLQSVDIKKFWNDNLANVTGSENADWCADTVEADRDLSYEAANRIITSHFESLSKAIKMFTKLVALKQRNEEVRFIRTAHAAHVPNSKFLARFYIYALTKYLLVNVLTSLSSNFGASLLGKLSSCREVEALVLGLEINNPQVNGNPDHSKSANNHSHKKVTPKVMDEIPGGKLSTRKMFHDCHKPRFKGHRCSEFLGLHKRNKNSAEEQHDVRSIHHMNECVNK</sequence>
<proteinExistence type="predicted"/>
<keyword evidence="2" id="KW-1185">Reference proteome</keyword>
<accession>A0A0B7ND10</accession>
<evidence type="ECO:0000313" key="2">
    <source>
        <dbReference type="Proteomes" id="UP000054107"/>
    </source>
</evidence>